<feature type="signal peptide" evidence="1">
    <location>
        <begin position="1"/>
        <end position="20"/>
    </location>
</feature>
<keyword evidence="3" id="KW-1185">Reference proteome</keyword>
<evidence type="ECO:0000256" key="1">
    <source>
        <dbReference type="SAM" id="SignalP"/>
    </source>
</evidence>
<protein>
    <recommendedName>
        <fullName evidence="4">Outer membrane lipoprotein-sorting protein</fullName>
    </recommendedName>
</protein>
<dbReference type="InParanoid" id="A0A317ZH60"/>
<dbReference type="EMBL" id="QHJQ01000010">
    <property type="protein sequence ID" value="PXA03308.1"/>
    <property type="molecule type" value="Genomic_DNA"/>
</dbReference>
<organism evidence="2 3">
    <name type="scientific">Coraliomargarita sinensis</name>
    <dbReference type="NCBI Taxonomy" id="2174842"/>
    <lineage>
        <taxon>Bacteria</taxon>
        <taxon>Pseudomonadati</taxon>
        <taxon>Verrucomicrobiota</taxon>
        <taxon>Opitutia</taxon>
        <taxon>Puniceicoccales</taxon>
        <taxon>Coraliomargaritaceae</taxon>
        <taxon>Coraliomargarita</taxon>
    </lineage>
</organism>
<feature type="chain" id="PRO_5016433976" description="Outer membrane lipoprotein-sorting protein" evidence="1">
    <location>
        <begin position="21"/>
        <end position="244"/>
    </location>
</feature>
<dbReference type="AlphaFoldDB" id="A0A317ZH60"/>
<proteinExistence type="predicted"/>
<dbReference type="OrthoDB" id="196249at2"/>
<comment type="caution">
    <text evidence="2">The sequence shown here is derived from an EMBL/GenBank/DDBJ whole genome shotgun (WGS) entry which is preliminary data.</text>
</comment>
<accession>A0A317ZH60</accession>
<evidence type="ECO:0000313" key="2">
    <source>
        <dbReference type="EMBL" id="PXA03308.1"/>
    </source>
</evidence>
<keyword evidence="1" id="KW-0732">Signal</keyword>
<dbReference type="RefSeq" id="WP_110131864.1">
    <property type="nucleotide sequence ID" value="NZ_QHJQ01000010.1"/>
</dbReference>
<gene>
    <name evidence="2" type="ORF">DDZ13_12865</name>
</gene>
<dbReference type="Proteomes" id="UP000247099">
    <property type="component" value="Unassembled WGS sequence"/>
</dbReference>
<sequence length="244" mass="27995">MRRGFIILYFLSCFGAAVVAQGVGDEFTIRQLLQKYTETYGGLREANRLASISIEGVQIQRGVEFGFQLRKKRPSSIRYQLERGDTTITSIYNGNQAWLQTKQGSESTTEELSGASLETLKREARFESPLYRHLEKPENTIRLEGREQVGGNYAFVLRVAEPQSLPSLYYLHPENAQILRIDRLNAEGRVSLQILYRDYREVSGYPFAYEVETRMDGETISLTRLEKVLVNPGLLSFYFEKPDK</sequence>
<name>A0A317ZH60_9BACT</name>
<evidence type="ECO:0008006" key="4">
    <source>
        <dbReference type="Google" id="ProtNLM"/>
    </source>
</evidence>
<reference evidence="2 3" key="1">
    <citation type="submission" date="2018-05" db="EMBL/GenBank/DDBJ databases">
        <title>Coraliomargarita sinensis sp. nov., isolated from a marine solar saltern.</title>
        <authorList>
            <person name="Zhou L.Y."/>
        </authorList>
    </citation>
    <scope>NUCLEOTIDE SEQUENCE [LARGE SCALE GENOMIC DNA]</scope>
    <source>
        <strain evidence="2 3">WN38</strain>
    </source>
</reference>
<evidence type="ECO:0000313" key="3">
    <source>
        <dbReference type="Proteomes" id="UP000247099"/>
    </source>
</evidence>